<sequence length="196" mass="21919">MRDFTHLFAGAALSLSSFLILFASPVFGSHRPDVTRFPNEGNLTYNGASSAQAYFYWHKVGGWRGQNVRPGIEFDIALENAKFFESCTSWSDLPYKNYSDCGTAGASEPEGGKNFGIGTYDAKNIQNYRWYRGQWSFSGGSGSSSFARLTWQEVDHNLCPFDYPWCMGGIPGDGNAGVLRSGTFVRGQSFYQRYYF</sequence>
<evidence type="ECO:0000313" key="1">
    <source>
        <dbReference type="EMBL" id="NCJ05676.1"/>
    </source>
</evidence>
<dbReference type="AlphaFoldDB" id="A0A8K2ANF1"/>
<dbReference type="Proteomes" id="UP000607397">
    <property type="component" value="Unassembled WGS sequence"/>
</dbReference>
<comment type="caution">
    <text evidence="1">The sequence shown here is derived from an EMBL/GenBank/DDBJ whole genome shotgun (WGS) entry which is preliminary data.</text>
</comment>
<dbReference type="RefSeq" id="WP_161824149.1">
    <property type="nucleotide sequence ID" value="NZ_WVIC01000005.1"/>
</dbReference>
<dbReference type="EMBL" id="WVIC01000005">
    <property type="protein sequence ID" value="NCJ05676.1"/>
    <property type="molecule type" value="Genomic_DNA"/>
</dbReference>
<keyword evidence="2" id="KW-1185">Reference proteome</keyword>
<name>A0A8K2ANF1_9CYAN</name>
<protein>
    <submittedName>
        <fullName evidence="1">Uncharacterized protein</fullName>
    </submittedName>
</protein>
<accession>A0A8K2ANF1</accession>
<organism evidence="1 2">
    <name type="scientific">Petrachloros mirabilis ULC683</name>
    <dbReference type="NCBI Taxonomy" id="2781853"/>
    <lineage>
        <taxon>Bacteria</taxon>
        <taxon>Bacillati</taxon>
        <taxon>Cyanobacteriota</taxon>
        <taxon>Cyanophyceae</taxon>
        <taxon>Synechococcales</taxon>
        <taxon>Petrachlorosaceae</taxon>
        <taxon>Petrachloros</taxon>
        <taxon>Petrachloros mirabilis</taxon>
    </lineage>
</organism>
<gene>
    <name evidence="1" type="ORF">GS597_03955</name>
</gene>
<reference evidence="1" key="1">
    <citation type="submission" date="2019-12" db="EMBL/GenBank/DDBJ databases">
        <title>High-Quality draft genome sequences of three cyanobacteria isolated from the limestone walls of the Old Cathedral of Coimbra.</title>
        <authorList>
            <person name="Tiago I."/>
            <person name="Soares F."/>
            <person name="Portugal A."/>
        </authorList>
    </citation>
    <scope>NUCLEOTIDE SEQUENCE [LARGE SCALE GENOMIC DNA]</scope>
    <source>
        <strain evidence="1">C</strain>
    </source>
</reference>
<evidence type="ECO:0000313" key="2">
    <source>
        <dbReference type="Proteomes" id="UP000607397"/>
    </source>
</evidence>
<proteinExistence type="predicted"/>